<gene>
    <name evidence="1" type="ORF">UFOPK4173_02062</name>
</gene>
<accession>A0A6J7SMH1</accession>
<dbReference type="EMBL" id="CAFBPW010000358">
    <property type="protein sequence ID" value="CAB5042032.1"/>
    <property type="molecule type" value="Genomic_DNA"/>
</dbReference>
<protein>
    <submittedName>
        <fullName evidence="1">Unannotated protein</fullName>
    </submittedName>
</protein>
<name>A0A6J7SMH1_9ZZZZ</name>
<organism evidence="1">
    <name type="scientific">freshwater metagenome</name>
    <dbReference type="NCBI Taxonomy" id="449393"/>
    <lineage>
        <taxon>unclassified sequences</taxon>
        <taxon>metagenomes</taxon>
        <taxon>ecological metagenomes</taxon>
    </lineage>
</organism>
<reference evidence="1" key="1">
    <citation type="submission" date="2020-05" db="EMBL/GenBank/DDBJ databases">
        <authorList>
            <person name="Chiriac C."/>
            <person name="Salcher M."/>
            <person name="Ghai R."/>
            <person name="Kavagutti S V."/>
        </authorList>
    </citation>
    <scope>NUCLEOTIDE SEQUENCE</scope>
</reference>
<dbReference type="AlphaFoldDB" id="A0A6J7SMH1"/>
<evidence type="ECO:0000313" key="1">
    <source>
        <dbReference type="EMBL" id="CAB5042032.1"/>
    </source>
</evidence>
<proteinExistence type="predicted"/>
<sequence>MGCSGVWNRLRRSRCISGLLYCSDHGCCVCVHHHLANSHSNPSGIHTFSGPICSFRRRCNHRSGRWCRRRPRKSIHLFADGRHGGHELRLGLPRRNDCVTNWRRDHADRSAAWGEYLQPTSRHPARFWADVGPDSGRCRSKFCTGSTLGFRGAAGLTRWSGRLAQRCKRSAHLGQQCGAHTANLAQPS</sequence>